<dbReference type="PRINTS" id="PR00301">
    <property type="entry name" value="HEATSHOCK70"/>
</dbReference>
<dbReference type="Gene3D" id="3.30.30.30">
    <property type="match status" value="1"/>
</dbReference>
<dbReference type="GO" id="GO:0005524">
    <property type="term" value="F:ATP binding"/>
    <property type="evidence" value="ECO:0007669"/>
    <property type="project" value="UniProtKB-KW"/>
</dbReference>
<keyword evidence="1" id="KW-0547">Nucleotide-binding</keyword>
<dbReference type="GeneID" id="17307601"/>
<reference evidence="4 6" key="1">
    <citation type="journal article" date="2012" name="Nature">
        <title>Algal genomes reveal evolutionary mosaicism and the fate of nucleomorphs.</title>
        <authorList>
            <consortium name="DOE Joint Genome Institute"/>
            <person name="Curtis B.A."/>
            <person name="Tanifuji G."/>
            <person name="Burki F."/>
            <person name="Gruber A."/>
            <person name="Irimia M."/>
            <person name="Maruyama S."/>
            <person name="Arias M.C."/>
            <person name="Ball S.G."/>
            <person name="Gile G.H."/>
            <person name="Hirakawa Y."/>
            <person name="Hopkins J.F."/>
            <person name="Kuo A."/>
            <person name="Rensing S.A."/>
            <person name="Schmutz J."/>
            <person name="Symeonidi A."/>
            <person name="Elias M."/>
            <person name="Eveleigh R.J."/>
            <person name="Herman E.K."/>
            <person name="Klute M.J."/>
            <person name="Nakayama T."/>
            <person name="Obornik M."/>
            <person name="Reyes-Prieto A."/>
            <person name="Armbrust E.V."/>
            <person name="Aves S.J."/>
            <person name="Beiko R.G."/>
            <person name="Coutinho P."/>
            <person name="Dacks J.B."/>
            <person name="Durnford D.G."/>
            <person name="Fast N.M."/>
            <person name="Green B.R."/>
            <person name="Grisdale C.J."/>
            <person name="Hempel F."/>
            <person name="Henrissat B."/>
            <person name="Hoppner M.P."/>
            <person name="Ishida K."/>
            <person name="Kim E."/>
            <person name="Koreny L."/>
            <person name="Kroth P.G."/>
            <person name="Liu Y."/>
            <person name="Malik S.B."/>
            <person name="Maier U.G."/>
            <person name="McRose D."/>
            <person name="Mock T."/>
            <person name="Neilson J.A."/>
            <person name="Onodera N.T."/>
            <person name="Poole A.M."/>
            <person name="Pritham E.J."/>
            <person name="Richards T.A."/>
            <person name="Rocap G."/>
            <person name="Roy S.W."/>
            <person name="Sarai C."/>
            <person name="Schaack S."/>
            <person name="Shirato S."/>
            <person name="Slamovits C.H."/>
            <person name="Spencer D.F."/>
            <person name="Suzuki S."/>
            <person name="Worden A.Z."/>
            <person name="Zauner S."/>
            <person name="Barry K."/>
            <person name="Bell C."/>
            <person name="Bharti A.K."/>
            <person name="Crow J.A."/>
            <person name="Grimwood J."/>
            <person name="Kramer R."/>
            <person name="Lindquist E."/>
            <person name="Lucas S."/>
            <person name="Salamov A."/>
            <person name="McFadden G.I."/>
            <person name="Lane C.E."/>
            <person name="Keeling P.J."/>
            <person name="Gray M.W."/>
            <person name="Grigoriev I.V."/>
            <person name="Archibald J.M."/>
        </authorList>
    </citation>
    <scope>NUCLEOTIDE SEQUENCE</scope>
    <source>
        <strain evidence="4 6">CCMP2712</strain>
    </source>
</reference>
<reference evidence="5" key="3">
    <citation type="submission" date="2016-03" db="UniProtKB">
        <authorList>
            <consortium name="EnsemblProtists"/>
        </authorList>
    </citation>
    <scope>IDENTIFICATION</scope>
</reference>
<evidence type="ECO:0000256" key="2">
    <source>
        <dbReference type="ARBA" id="ARBA00022840"/>
    </source>
</evidence>
<dbReference type="FunFam" id="3.90.640.10:FF:000004">
    <property type="entry name" value="Heat shock 70 kDa protein 4"/>
    <property type="match status" value="1"/>
</dbReference>
<protein>
    <submittedName>
        <fullName evidence="4 5">Uncharacterized protein</fullName>
    </submittedName>
</protein>
<feature type="compositionally biased region" description="Basic and acidic residues" evidence="3">
    <location>
        <begin position="748"/>
        <end position="763"/>
    </location>
</feature>
<proteinExistence type="predicted"/>
<name>L1JS96_GUITC</name>
<dbReference type="InterPro" id="IPR018181">
    <property type="entry name" value="Heat_shock_70_CS"/>
</dbReference>
<dbReference type="SUPFAM" id="SSF53067">
    <property type="entry name" value="Actin-like ATPase domain"/>
    <property type="match status" value="2"/>
</dbReference>
<dbReference type="Proteomes" id="UP000011087">
    <property type="component" value="Unassembled WGS sequence"/>
</dbReference>
<dbReference type="PANTHER" id="PTHR45639">
    <property type="entry name" value="HSC70CB, ISOFORM G-RELATED"/>
    <property type="match status" value="1"/>
</dbReference>
<dbReference type="InterPro" id="IPR029047">
    <property type="entry name" value="HSP70_peptide-bd_sf"/>
</dbReference>
<sequence length="790" mass="88650">MIDCCNGAPTGAVMGIDFGTDNCVVAIARRKGVDIVSNEASQRSTPSIVSFGASERFIGERGSSQRMMNLKNTVSEPKRLLGRKLHDGEELQDFTIKLEEENEEVVSRVSLCGHDRTFTPTQLVSMILGNLKKIAQADHGSEVIDCAIGVPVYFTEKQRTALREAASIAGLKSLRLINDNTATALAYGITKTDLPEDNPRHVVFLDLGHESTQVSVVAYKKGQLKVLSHSYNKEIGGRHIDKLLFEHFAEVFNQKYGVDARKNSRASLRLRTQCEKLKKTLSANPKDLETPIHVECMMEDKDVSGMFTRAQLEELLEGQGLLAKIQSTIESAMELSGIKMDQVDSVEMVGGTSRIPRVRELVSEFFGKDSRTTINAAESVARGASLACAMLSPAFRVREFRVSDCCLFPVEVQYYSEDGSCKGKLEFERGSEVPGQKSLKLKTASPVHFEWMHSQAEGLPKDASVVLCKHKVNVDPKKGECLLKLDLGLGLDGCPAIFSCVKETQEEEKISVDTTFQLGNLPEALERLMEDERNMASHDELVHETHASKNSLEEYVYKMRDAISSTYSQYESEDKKREFLKRLDDMEEWLYGDGEETSKDVYVEKLKELKQIGDPIESRAKDFEDVREAFGKMRSYIDLCRRMSHTEDKRFSHITAEERAKVVEECNQYEKWVQEQETIIKAAPKTEVPPKFASEVESKRSDLEHACKKIMNRPKPKAPSPPPQADKPMEDQPKEDEQAKEQDEDEPEERKDEDAWMADEAKPDQAAPMDTEATGAAAEEDGPVEMEKMD</sequence>
<dbReference type="GO" id="GO:0140662">
    <property type="term" value="F:ATP-dependent protein folding chaperone"/>
    <property type="evidence" value="ECO:0007669"/>
    <property type="project" value="InterPro"/>
</dbReference>
<dbReference type="EnsemblProtists" id="EKX50953">
    <property type="protein sequence ID" value="EKX50953"/>
    <property type="gene ID" value="GUITHDRAFT_103535"/>
</dbReference>
<dbReference type="PANTHER" id="PTHR45639:SF4">
    <property type="entry name" value="HSC70CB, ISOFORM G"/>
    <property type="match status" value="1"/>
</dbReference>
<dbReference type="FunFam" id="1.20.1270.10:FF:000002">
    <property type="entry name" value="Heat shock 70 kDa protein 4"/>
    <property type="match status" value="1"/>
</dbReference>
<keyword evidence="2" id="KW-0067">ATP-binding</keyword>
<feature type="compositionally biased region" description="Basic and acidic residues" evidence="3">
    <location>
        <begin position="694"/>
        <end position="707"/>
    </location>
</feature>
<dbReference type="OMA" id="KEYECIE"/>
<dbReference type="Gene3D" id="3.90.640.10">
    <property type="entry name" value="Actin, Chain A, domain 4"/>
    <property type="match status" value="1"/>
</dbReference>
<dbReference type="PaxDb" id="55529-EKX50953"/>
<gene>
    <name evidence="4" type="ORF">GUITHDRAFT_103535</name>
</gene>
<dbReference type="Pfam" id="PF00012">
    <property type="entry name" value="HSP70"/>
    <property type="match status" value="1"/>
</dbReference>
<dbReference type="HOGENOM" id="CLU_005965_5_1_1"/>
<dbReference type="STRING" id="905079.L1JS96"/>
<dbReference type="PROSITE" id="PS01036">
    <property type="entry name" value="HSP70_3"/>
    <property type="match status" value="1"/>
</dbReference>
<dbReference type="InterPro" id="IPR043129">
    <property type="entry name" value="ATPase_NBD"/>
</dbReference>
<evidence type="ECO:0000313" key="5">
    <source>
        <dbReference type="EnsemblProtists" id="EKX50953"/>
    </source>
</evidence>
<evidence type="ECO:0000256" key="1">
    <source>
        <dbReference type="ARBA" id="ARBA00022741"/>
    </source>
</evidence>
<dbReference type="Gene3D" id="2.60.34.10">
    <property type="entry name" value="Substrate Binding Domain Of DNAk, Chain A, domain 1"/>
    <property type="match status" value="1"/>
</dbReference>
<dbReference type="SUPFAM" id="SSF100934">
    <property type="entry name" value="Heat shock protein 70kD (HSP70), C-terminal subdomain"/>
    <property type="match status" value="2"/>
</dbReference>
<dbReference type="RefSeq" id="XP_005837933.1">
    <property type="nucleotide sequence ID" value="XM_005837876.1"/>
</dbReference>
<dbReference type="Gene3D" id="1.20.1270.10">
    <property type="match status" value="1"/>
</dbReference>
<evidence type="ECO:0000256" key="3">
    <source>
        <dbReference type="SAM" id="MobiDB-lite"/>
    </source>
</evidence>
<evidence type="ECO:0000313" key="4">
    <source>
        <dbReference type="EMBL" id="EKX50953.1"/>
    </source>
</evidence>
<dbReference type="AlphaFoldDB" id="L1JS96"/>
<dbReference type="Gene3D" id="3.30.420.40">
    <property type="match status" value="2"/>
</dbReference>
<feature type="region of interest" description="Disordered" evidence="3">
    <location>
        <begin position="690"/>
        <end position="790"/>
    </location>
</feature>
<organism evidence="4">
    <name type="scientific">Guillardia theta (strain CCMP2712)</name>
    <name type="common">Cryptophyte</name>
    <dbReference type="NCBI Taxonomy" id="905079"/>
    <lineage>
        <taxon>Eukaryota</taxon>
        <taxon>Cryptophyceae</taxon>
        <taxon>Pyrenomonadales</taxon>
        <taxon>Geminigeraceae</taxon>
        <taxon>Guillardia</taxon>
    </lineage>
</organism>
<feature type="compositionally biased region" description="Basic and acidic residues" evidence="3">
    <location>
        <begin position="727"/>
        <end position="741"/>
    </location>
</feature>
<reference evidence="6" key="2">
    <citation type="submission" date="2012-11" db="EMBL/GenBank/DDBJ databases">
        <authorList>
            <person name="Kuo A."/>
            <person name="Curtis B.A."/>
            <person name="Tanifuji G."/>
            <person name="Burki F."/>
            <person name="Gruber A."/>
            <person name="Irimia M."/>
            <person name="Maruyama S."/>
            <person name="Arias M.C."/>
            <person name="Ball S.G."/>
            <person name="Gile G.H."/>
            <person name="Hirakawa Y."/>
            <person name="Hopkins J.F."/>
            <person name="Rensing S.A."/>
            <person name="Schmutz J."/>
            <person name="Symeonidi A."/>
            <person name="Elias M."/>
            <person name="Eveleigh R.J."/>
            <person name="Herman E.K."/>
            <person name="Klute M.J."/>
            <person name="Nakayama T."/>
            <person name="Obornik M."/>
            <person name="Reyes-Prieto A."/>
            <person name="Armbrust E.V."/>
            <person name="Aves S.J."/>
            <person name="Beiko R.G."/>
            <person name="Coutinho P."/>
            <person name="Dacks J.B."/>
            <person name="Durnford D.G."/>
            <person name="Fast N.M."/>
            <person name="Green B.R."/>
            <person name="Grisdale C."/>
            <person name="Hempe F."/>
            <person name="Henrissat B."/>
            <person name="Hoppner M.P."/>
            <person name="Ishida K.-I."/>
            <person name="Kim E."/>
            <person name="Koreny L."/>
            <person name="Kroth P.G."/>
            <person name="Liu Y."/>
            <person name="Malik S.-B."/>
            <person name="Maier U.G."/>
            <person name="McRose D."/>
            <person name="Mock T."/>
            <person name="Neilson J.A."/>
            <person name="Onodera N.T."/>
            <person name="Poole A.M."/>
            <person name="Pritham E.J."/>
            <person name="Richards T.A."/>
            <person name="Rocap G."/>
            <person name="Roy S.W."/>
            <person name="Sarai C."/>
            <person name="Schaack S."/>
            <person name="Shirato S."/>
            <person name="Slamovits C.H."/>
            <person name="Spencer D.F."/>
            <person name="Suzuki S."/>
            <person name="Worden A.Z."/>
            <person name="Zauner S."/>
            <person name="Barry K."/>
            <person name="Bell C."/>
            <person name="Bharti A.K."/>
            <person name="Crow J.A."/>
            <person name="Grimwood J."/>
            <person name="Kramer R."/>
            <person name="Lindquist E."/>
            <person name="Lucas S."/>
            <person name="Salamov A."/>
            <person name="McFadden G.I."/>
            <person name="Lane C.E."/>
            <person name="Keeling P.J."/>
            <person name="Gray M.W."/>
            <person name="Grigoriev I.V."/>
            <person name="Archibald J.M."/>
        </authorList>
    </citation>
    <scope>NUCLEOTIDE SEQUENCE</scope>
    <source>
        <strain evidence="6">CCMP2712</strain>
    </source>
</reference>
<keyword evidence="6" id="KW-1185">Reference proteome</keyword>
<dbReference type="KEGG" id="gtt:GUITHDRAFT_103535"/>
<dbReference type="InterPro" id="IPR029048">
    <property type="entry name" value="HSP70_C_sf"/>
</dbReference>
<dbReference type="eggNOG" id="KOG0103">
    <property type="taxonomic scope" value="Eukaryota"/>
</dbReference>
<dbReference type="GO" id="GO:0005829">
    <property type="term" value="C:cytosol"/>
    <property type="evidence" value="ECO:0007669"/>
    <property type="project" value="TreeGrafter"/>
</dbReference>
<dbReference type="OrthoDB" id="434160at2759"/>
<dbReference type="EMBL" id="JH992977">
    <property type="protein sequence ID" value="EKX50953.1"/>
    <property type="molecule type" value="Genomic_DNA"/>
</dbReference>
<evidence type="ECO:0000313" key="6">
    <source>
        <dbReference type="Proteomes" id="UP000011087"/>
    </source>
</evidence>
<dbReference type="GO" id="GO:0005634">
    <property type="term" value="C:nucleus"/>
    <property type="evidence" value="ECO:0007669"/>
    <property type="project" value="TreeGrafter"/>
</dbReference>
<accession>L1JS96</accession>
<dbReference type="InterPro" id="IPR013126">
    <property type="entry name" value="Hsp_70_fam"/>
</dbReference>